<dbReference type="Proteomes" id="UP000580250">
    <property type="component" value="Unassembled WGS sequence"/>
</dbReference>
<name>A0A6V7WUA6_MELEN</name>
<organism evidence="1 2">
    <name type="scientific">Meloidogyne enterolobii</name>
    <name type="common">Root-knot nematode worm</name>
    <name type="synonym">Meloidogyne mayaguensis</name>
    <dbReference type="NCBI Taxonomy" id="390850"/>
    <lineage>
        <taxon>Eukaryota</taxon>
        <taxon>Metazoa</taxon>
        <taxon>Ecdysozoa</taxon>
        <taxon>Nematoda</taxon>
        <taxon>Chromadorea</taxon>
        <taxon>Rhabditida</taxon>
        <taxon>Tylenchina</taxon>
        <taxon>Tylenchomorpha</taxon>
        <taxon>Tylenchoidea</taxon>
        <taxon>Meloidogynidae</taxon>
        <taxon>Meloidogyninae</taxon>
        <taxon>Meloidogyne</taxon>
    </lineage>
</organism>
<gene>
    <name evidence="1" type="ORF">MENT_LOCUS43306</name>
</gene>
<evidence type="ECO:0000313" key="1">
    <source>
        <dbReference type="EMBL" id="CAD2190512.1"/>
    </source>
</evidence>
<dbReference type="AlphaFoldDB" id="A0A6V7WUA6"/>
<accession>A0A6V7WUA6</accession>
<evidence type="ECO:0000313" key="2">
    <source>
        <dbReference type="Proteomes" id="UP000580250"/>
    </source>
</evidence>
<dbReference type="EMBL" id="CAJEWN010000812">
    <property type="protein sequence ID" value="CAD2190512.1"/>
    <property type="molecule type" value="Genomic_DNA"/>
</dbReference>
<protein>
    <submittedName>
        <fullName evidence="1">Uncharacterized protein</fullName>
    </submittedName>
</protein>
<reference evidence="1 2" key="1">
    <citation type="submission" date="2020-08" db="EMBL/GenBank/DDBJ databases">
        <authorList>
            <person name="Koutsovoulos G."/>
            <person name="Danchin GJ E."/>
        </authorList>
    </citation>
    <scope>NUCLEOTIDE SEQUENCE [LARGE SCALE GENOMIC DNA]</scope>
</reference>
<comment type="caution">
    <text evidence="1">The sequence shown here is derived from an EMBL/GenBank/DDBJ whole genome shotgun (WGS) entry which is preliminary data.</text>
</comment>
<proteinExistence type="predicted"/>
<dbReference type="OrthoDB" id="5906986at2759"/>
<sequence length="112" mass="13105">MENKKFLPKELLADVIHFVPFNLKWKDIRTSKLFDLFMIKFQQKCIIYLSSSKAEVLADYKSIINNLKSMDGHEKQFVLSEVFFIDNCFEPLYRGVLLALPMNPVLINSKKS</sequence>